<evidence type="ECO:0000256" key="1">
    <source>
        <dbReference type="ARBA" id="ARBA00001947"/>
    </source>
</evidence>
<protein>
    <recommendedName>
        <fullName evidence="4">Peptidase M14 domain-containing protein</fullName>
    </recommendedName>
</protein>
<dbReference type="GO" id="GO:0008270">
    <property type="term" value="F:zinc ion binding"/>
    <property type="evidence" value="ECO:0007669"/>
    <property type="project" value="InterPro"/>
</dbReference>
<name>A0A445CCV2_ARAHY</name>
<comment type="caution">
    <text evidence="5">The sequence shown here is derived from an EMBL/GenBank/DDBJ whole genome shotgun (WGS) entry which is preliminary data.</text>
</comment>
<gene>
    <name evidence="5" type="ORF">Ahy_A07g034845</name>
</gene>
<dbReference type="SMART" id="SM00631">
    <property type="entry name" value="Zn_pept"/>
    <property type="match status" value="1"/>
</dbReference>
<dbReference type="SUPFAM" id="SSF53187">
    <property type="entry name" value="Zn-dependent exopeptidases"/>
    <property type="match status" value="1"/>
</dbReference>
<dbReference type="FunFam" id="3.40.630.10:FF:000064">
    <property type="entry name" value="Carboxypeptidase A6"/>
    <property type="match status" value="1"/>
</dbReference>
<comment type="similarity">
    <text evidence="2 3">Belongs to the peptidase M14 family.</text>
</comment>
<evidence type="ECO:0000313" key="5">
    <source>
        <dbReference type="EMBL" id="RYR48770.1"/>
    </source>
</evidence>
<organism evidence="5 6">
    <name type="scientific">Arachis hypogaea</name>
    <name type="common">Peanut</name>
    <dbReference type="NCBI Taxonomy" id="3818"/>
    <lineage>
        <taxon>Eukaryota</taxon>
        <taxon>Viridiplantae</taxon>
        <taxon>Streptophyta</taxon>
        <taxon>Embryophyta</taxon>
        <taxon>Tracheophyta</taxon>
        <taxon>Spermatophyta</taxon>
        <taxon>Magnoliopsida</taxon>
        <taxon>eudicotyledons</taxon>
        <taxon>Gunneridae</taxon>
        <taxon>Pentapetalae</taxon>
        <taxon>rosids</taxon>
        <taxon>fabids</taxon>
        <taxon>Fabales</taxon>
        <taxon>Fabaceae</taxon>
        <taxon>Papilionoideae</taxon>
        <taxon>50 kb inversion clade</taxon>
        <taxon>dalbergioids sensu lato</taxon>
        <taxon>Dalbergieae</taxon>
        <taxon>Pterocarpus clade</taxon>
        <taxon>Arachis</taxon>
    </lineage>
</organism>
<dbReference type="InterPro" id="IPR034269">
    <property type="entry name" value="At5g42320_M14_CPD"/>
</dbReference>
<dbReference type="GO" id="GO:0005615">
    <property type="term" value="C:extracellular space"/>
    <property type="evidence" value="ECO:0007669"/>
    <property type="project" value="TreeGrafter"/>
</dbReference>
<evidence type="ECO:0000256" key="2">
    <source>
        <dbReference type="ARBA" id="ARBA00005988"/>
    </source>
</evidence>
<dbReference type="Gene3D" id="3.40.630.10">
    <property type="entry name" value="Zn peptidases"/>
    <property type="match status" value="1"/>
</dbReference>
<sequence length="428" mass="48690">MGLGDVVVPLALSISICFLSCSRDLIFVDAKEQNLTVTPINYDLYHSSGKFLEEIKALVHRHSDMLAMETIKAGNKGYGAEITVVTYSERKRETDERSKFRILLSFGQHGRELITTELALRILSILSGEQSLPNMDQASLNTTLDKLVIPMENLNGRKLVEAGDLCERRNGRGVDLNRNWSVDWGKKEKDYDPYEENPGTAPFSEPEAQIMRKLAISFEPHVWINVHSGMEASLALFMPYDHKNTTLDGLLLKRMNSLLEEVNNLHFQKRCVVGSGGGSVGLVDFHLNLMRIGKSFTRAKMYFAHGTATDFMYDVVRVPMSFTFERVLDEWSTTFFTIFKLGPLRLGDINSKAPAKLDKFVSIDEYLDGYLMERRNRYGKKMEVLDLGMQEIRTYFRLFLLSSVLLMFMFCSRISKSKSSRPVPAMPL</sequence>
<comment type="cofactor">
    <cofactor evidence="1">
        <name>Zn(2+)</name>
        <dbReference type="ChEBI" id="CHEBI:29105"/>
    </cofactor>
</comment>
<dbReference type="Pfam" id="PF00246">
    <property type="entry name" value="Peptidase_M14"/>
    <property type="match status" value="1"/>
</dbReference>
<dbReference type="CDD" id="cd06227">
    <property type="entry name" value="M14-CPA-like"/>
    <property type="match status" value="1"/>
</dbReference>
<dbReference type="PROSITE" id="PS52035">
    <property type="entry name" value="PEPTIDASE_M14"/>
    <property type="match status" value="1"/>
</dbReference>
<keyword evidence="6" id="KW-1185">Reference proteome</keyword>
<feature type="domain" description="Peptidase M14" evidence="4">
    <location>
        <begin position="44"/>
        <end position="345"/>
    </location>
</feature>
<dbReference type="AlphaFoldDB" id="A0A445CCV2"/>
<proteinExistence type="inferred from homology"/>
<dbReference type="GO" id="GO:0004181">
    <property type="term" value="F:metallocarboxypeptidase activity"/>
    <property type="evidence" value="ECO:0007669"/>
    <property type="project" value="InterPro"/>
</dbReference>
<accession>A0A445CCV2</accession>
<dbReference type="PANTHER" id="PTHR11705:SF119">
    <property type="entry name" value="OS02G0119300 PROTEIN"/>
    <property type="match status" value="1"/>
</dbReference>
<evidence type="ECO:0000313" key="6">
    <source>
        <dbReference type="Proteomes" id="UP000289738"/>
    </source>
</evidence>
<dbReference type="GO" id="GO:0006508">
    <property type="term" value="P:proteolysis"/>
    <property type="evidence" value="ECO:0007669"/>
    <property type="project" value="InterPro"/>
</dbReference>
<evidence type="ECO:0000259" key="4">
    <source>
        <dbReference type="PROSITE" id="PS52035"/>
    </source>
</evidence>
<dbReference type="EMBL" id="SDMP01000007">
    <property type="protein sequence ID" value="RYR48770.1"/>
    <property type="molecule type" value="Genomic_DNA"/>
</dbReference>
<evidence type="ECO:0000256" key="3">
    <source>
        <dbReference type="PROSITE-ProRule" id="PRU01379"/>
    </source>
</evidence>
<reference evidence="5 6" key="1">
    <citation type="submission" date="2019-01" db="EMBL/GenBank/DDBJ databases">
        <title>Sequencing of cultivated peanut Arachis hypogaea provides insights into genome evolution and oil improvement.</title>
        <authorList>
            <person name="Chen X."/>
        </authorList>
    </citation>
    <scope>NUCLEOTIDE SEQUENCE [LARGE SCALE GENOMIC DNA]</scope>
    <source>
        <strain evidence="6">cv. Fuhuasheng</strain>
        <tissue evidence="5">Leaves</tissue>
    </source>
</reference>
<dbReference type="PANTHER" id="PTHR11705">
    <property type="entry name" value="PROTEASE FAMILY M14 CARBOXYPEPTIDASE A,B"/>
    <property type="match status" value="1"/>
</dbReference>
<dbReference type="Proteomes" id="UP000289738">
    <property type="component" value="Chromosome A07"/>
</dbReference>
<feature type="active site" description="Proton donor/acceptor" evidence="3">
    <location>
        <position position="325"/>
    </location>
</feature>
<dbReference type="InterPro" id="IPR000834">
    <property type="entry name" value="Peptidase_M14"/>
</dbReference>